<feature type="non-terminal residue" evidence="1">
    <location>
        <position position="1"/>
    </location>
</feature>
<accession>A0A382BB16</accession>
<proteinExistence type="predicted"/>
<evidence type="ECO:0000313" key="1">
    <source>
        <dbReference type="EMBL" id="SVB10829.1"/>
    </source>
</evidence>
<name>A0A382BB16_9ZZZZ</name>
<gene>
    <name evidence="1" type="ORF">METZ01_LOCUS163683</name>
</gene>
<dbReference type="EMBL" id="UINC01028939">
    <property type="protein sequence ID" value="SVB10829.1"/>
    <property type="molecule type" value="Genomic_DNA"/>
</dbReference>
<organism evidence="1">
    <name type="scientific">marine metagenome</name>
    <dbReference type="NCBI Taxonomy" id="408172"/>
    <lineage>
        <taxon>unclassified sequences</taxon>
        <taxon>metagenomes</taxon>
        <taxon>ecological metagenomes</taxon>
    </lineage>
</organism>
<dbReference type="AlphaFoldDB" id="A0A382BB16"/>
<reference evidence="1" key="1">
    <citation type="submission" date="2018-05" db="EMBL/GenBank/DDBJ databases">
        <authorList>
            <person name="Lanie J.A."/>
            <person name="Ng W.-L."/>
            <person name="Kazmierczak K.M."/>
            <person name="Andrzejewski T.M."/>
            <person name="Davidsen T.M."/>
            <person name="Wayne K.J."/>
            <person name="Tettelin H."/>
            <person name="Glass J.I."/>
            <person name="Rusch D."/>
            <person name="Podicherti R."/>
            <person name="Tsui H.-C.T."/>
            <person name="Winkler M.E."/>
        </authorList>
    </citation>
    <scope>NUCLEOTIDE SEQUENCE</scope>
</reference>
<sequence>YGIDTHMKLEEHSSFRNLLMIPFQPYRSSVGSKFSSE</sequence>
<protein>
    <submittedName>
        <fullName evidence="1">Uncharacterized protein</fullName>
    </submittedName>
</protein>